<proteinExistence type="predicted"/>
<evidence type="ECO:0000313" key="2">
    <source>
        <dbReference type="EMBL" id="GAA1684643.1"/>
    </source>
</evidence>
<organism evidence="2 3">
    <name type="scientific">Kribbella yunnanensis</name>
    <dbReference type="NCBI Taxonomy" id="190194"/>
    <lineage>
        <taxon>Bacteria</taxon>
        <taxon>Bacillati</taxon>
        <taxon>Actinomycetota</taxon>
        <taxon>Actinomycetes</taxon>
        <taxon>Propionibacteriales</taxon>
        <taxon>Kribbellaceae</taxon>
        <taxon>Kribbella</taxon>
    </lineage>
</organism>
<comment type="caution">
    <text evidence="2">The sequence shown here is derived from an EMBL/GenBank/DDBJ whole genome shotgun (WGS) entry which is preliminary data.</text>
</comment>
<dbReference type="RefSeq" id="WP_344151366.1">
    <property type="nucleotide sequence ID" value="NZ_BAAANF010000010.1"/>
</dbReference>
<protein>
    <recommendedName>
        <fullName evidence="4">WXG100 family type VII secretion target</fullName>
    </recommendedName>
</protein>
<feature type="region of interest" description="Disordered" evidence="1">
    <location>
        <begin position="314"/>
        <end position="344"/>
    </location>
</feature>
<dbReference type="EMBL" id="BAAANF010000010">
    <property type="protein sequence ID" value="GAA1684643.1"/>
    <property type="molecule type" value="Genomic_DNA"/>
</dbReference>
<dbReference type="Gene3D" id="1.20.120.20">
    <property type="entry name" value="Apolipoprotein"/>
    <property type="match status" value="1"/>
</dbReference>
<keyword evidence="3" id="KW-1185">Reference proteome</keyword>
<accession>A0ABP4T9W8</accession>
<evidence type="ECO:0000313" key="3">
    <source>
        <dbReference type="Proteomes" id="UP001500280"/>
    </source>
</evidence>
<sequence length="344" mass="35272">MTTPQQEATGQNSAREYFESLNEADQLAMRRAMNVFRALAPIYDAVNRTVEFTRRTSHRLSEGAQSLVSQTQQYGREAADWASRTGTNLVDRAADLRDRAGVAAEVAATRVGEGLDTAGQVISNRATATRDAVVSGAGTARNAVVSGAGTARNAVVSGAGTARNAVVSGAGTAREAVVSGAGSARDAVVSGAGNVRDAAVDAGQRAAALAGRASRWFQEKVSNTAARAAAGYHAVKEFNDPGLNNEAAPTPGGPEVSAQAITAVSAQVLAYVQAQSQEQQQSALQQLAELNARGETMSATDQAIFNAALSGNAPAAGAVTTPQQQTPDGRGPQNQPEKGPDLGK</sequence>
<feature type="compositionally biased region" description="Polar residues" evidence="1">
    <location>
        <begin position="320"/>
        <end position="336"/>
    </location>
</feature>
<reference evidence="3" key="1">
    <citation type="journal article" date="2019" name="Int. J. Syst. Evol. Microbiol.">
        <title>The Global Catalogue of Microorganisms (GCM) 10K type strain sequencing project: providing services to taxonomists for standard genome sequencing and annotation.</title>
        <authorList>
            <consortium name="The Broad Institute Genomics Platform"/>
            <consortium name="The Broad Institute Genome Sequencing Center for Infectious Disease"/>
            <person name="Wu L."/>
            <person name="Ma J."/>
        </authorList>
    </citation>
    <scope>NUCLEOTIDE SEQUENCE [LARGE SCALE GENOMIC DNA]</scope>
    <source>
        <strain evidence="3">JCM 14307</strain>
    </source>
</reference>
<evidence type="ECO:0000256" key="1">
    <source>
        <dbReference type="SAM" id="MobiDB-lite"/>
    </source>
</evidence>
<evidence type="ECO:0008006" key="4">
    <source>
        <dbReference type="Google" id="ProtNLM"/>
    </source>
</evidence>
<dbReference type="Proteomes" id="UP001500280">
    <property type="component" value="Unassembled WGS sequence"/>
</dbReference>
<name>A0ABP4T9W8_9ACTN</name>
<gene>
    <name evidence="2" type="ORF">GCM10009745_31350</name>
</gene>